<organism evidence="6 7">
    <name type="scientific">Asticcacaulis excentricus (strain ATCC 15261 / DSM 4724 / KCTC 12464 / NCIMB 9791 / VKM B-1370 / CB 48)</name>
    <dbReference type="NCBI Taxonomy" id="573065"/>
    <lineage>
        <taxon>Bacteria</taxon>
        <taxon>Pseudomonadati</taxon>
        <taxon>Pseudomonadota</taxon>
        <taxon>Alphaproteobacteria</taxon>
        <taxon>Caulobacterales</taxon>
        <taxon>Caulobacteraceae</taxon>
        <taxon>Asticcacaulis</taxon>
    </lineage>
</organism>
<sequence length="266" mass="27758">MSDVLTPCVTKPADTGFNPLSLSGRTIMVTGATSGIGQASAIYLSRLGARLIVTGRNPERLQATLDALSGEGHQGHLFDLADIEKIVPWMKTVCAETGPLNGLAHCAGVQATRPIQAVKPDFIQEVLTQNLAASLMLAQAFRLKACHVSGASLVYVSSSAALKTAPGNVVYAASKGGIISAVKGLGVELVRDGVRVNAVAPAMIDTPMSDQFRALLSEENFQRVIDLHPLGLGRPDDVAAAIAFLLADTSRWITGSILTVDGGFLA</sequence>
<dbReference type="EMBL" id="CP002395">
    <property type="protein sequence ID" value="ADU13804.1"/>
    <property type="molecule type" value="Genomic_DNA"/>
</dbReference>
<evidence type="ECO:0000256" key="2">
    <source>
        <dbReference type="ARBA" id="ARBA00023002"/>
    </source>
</evidence>
<dbReference type="InterPro" id="IPR057326">
    <property type="entry name" value="KR_dom"/>
</dbReference>
<reference evidence="7" key="1">
    <citation type="submission" date="2010-12" db="EMBL/GenBank/DDBJ databases">
        <title>Complete sequence of chromosome 1 of Asticcacaulis excentricus CB 48.</title>
        <authorList>
            <consortium name="US DOE Joint Genome Institute"/>
            <person name="Lucas S."/>
            <person name="Copeland A."/>
            <person name="Lapidus A."/>
            <person name="Cheng J.-F."/>
            <person name="Bruce D."/>
            <person name="Goodwin L."/>
            <person name="Pitluck S."/>
            <person name="Teshima H."/>
            <person name="Davenport K."/>
            <person name="Detter J.C."/>
            <person name="Han C."/>
            <person name="Tapia R."/>
            <person name="Land M."/>
            <person name="Hauser L."/>
            <person name="Jeffries C."/>
            <person name="Kyrpides N."/>
            <person name="Ivanova N."/>
            <person name="Ovchinnikova G."/>
            <person name="Brun Y.V."/>
            <person name="Woyke T."/>
        </authorList>
    </citation>
    <scope>NUCLEOTIDE SEQUENCE [LARGE SCALE GENOMIC DNA]</scope>
    <source>
        <strain evidence="7">ATCC 15261 / DSM 4724 / KCTC 12464 / NCIMB 9791 / VKM B-1370 / CB 48</strain>
    </source>
</reference>
<evidence type="ECO:0000259" key="5">
    <source>
        <dbReference type="SMART" id="SM00822"/>
    </source>
</evidence>
<dbReference type="HOGENOM" id="CLU_010194_1_0_5"/>
<dbReference type="Gene3D" id="3.40.50.720">
    <property type="entry name" value="NAD(P)-binding Rossmann-like Domain"/>
    <property type="match status" value="1"/>
</dbReference>
<name>E8RLY5_ASTEC</name>
<dbReference type="Proteomes" id="UP000001492">
    <property type="component" value="Chromosome 1"/>
</dbReference>
<protein>
    <recommendedName>
        <fullName evidence="4">D-xylose 1-dehydrogenase</fullName>
        <ecNumber evidence="3">1.1.1.175</ecNumber>
    </recommendedName>
</protein>
<comment type="similarity">
    <text evidence="1">Belongs to the short-chain dehydrogenases/reductases (SDR) family.</text>
</comment>
<dbReference type="Pfam" id="PF13561">
    <property type="entry name" value="adh_short_C2"/>
    <property type="match status" value="1"/>
</dbReference>
<dbReference type="GO" id="GO:0047838">
    <property type="term" value="F:D-xylose 1-dehydrogenase (NAD+) activity"/>
    <property type="evidence" value="ECO:0007669"/>
    <property type="project" value="UniProtKB-EC"/>
</dbReference>
<dbReference type="FunFam" id="3.40.50.720:FF:000084">
    <property type="entry name" value="Short-chain dehydrogenase reductase"/>
    <property type="match status" value="1"/>
</dbReference>
<accession>E8RLY5</accession>
<dbReference type="RefSeq" id="WP_013479632.1">
    <property type="nucleotide sequence ID" value="NC_014816.1"/>
</dbReference>
<dbReference type="PANTHER" id="PTHR43477">
    <property type="entry name" value="DIHYDROANTICAPSIN 7-DEHYDROGENASE"/>
    <property type="match status" value="1"/>
</dbReference>
<dbReference type="PANTHER" id="PTHR43477:SF1">
    <property type="entry name" value="DIHYDROANTICAPSIN 7-DEHYDROGENASE"/>
    <property type="match status" value="1"/>
</dbReference>
<keyword evidence="2" id="KW-0560">Oxidoreductase</keyword>
<dbReference type="KEGG" id="aex:Astex_2146"/>
<dbReference type="InterPro" id="IPR002347">
    <property type="entry name" value="SDR_fam"/>
</dbReference>
<dbReference type="EC" id="1.1.1.175" evidence="3"/>
<keyword evidence="7" id="KW-1185">Reference proteome</keyword>
<dbReference type="InterPro" id="IPR036291">
    <property type="entry name" value="NAD(P)-bd_dom_sf"/>
</dbReference>
<proteinExistence type="inferred from homology"/>
<evidence type="ECO:0000313" key="7">
    <source>
        <dbReference type="Proteomes" id="UP000001492"/>
    </source>
</evidence>
<evidence type="ECO:0000256" key="4">
    <source>
        <dbReference type="ARBA" id="ARBA00069939"/>
    </source>
</evidence>
<dbReference type="SUPFAM" id="SSF51735">
    <property type="entry name" value="NAD(P)-binding Rossmann-fold domains"/>
    <property type="match status" value="1"/>
</dbReference>
<gene>
    <name evidence="6" type="ordered locus">Astex_2146</name>
</gene>
<dbReference type="STRING" id="573065.Astex_2146"/>
<dbReference type="OrthoDB" id="7255009at2"/>
<dbReference type="CDD" id="cd05233">
    <property type="entry name" value="SDR_c"/>
    <property type="match status" value="1"/>
</dbReference>
<dbReference type="InterPro" id="IPR051122">
    <property type="entry name" value="SDR_DHRS6-like"/>
</dbReference>
<dbReference type="SMART" id="SM00822">
    <property type="entry name" value="PKS_KR"/>
    <property type="match status" value="1"/>
</dbReference>
<evidence type="ECO:0000256" key="1">
    <source>
        <dbReference type="ARBA" id="ARBA00006484"/>
    </source>
</evidence>
<dbReference type="AlphaFoldDB" id="E8RLY5"/>
<feature type="domain" description="Ketoreductase" evidence="5">
    <location>
        <begin position="25"/>
        <end position="211"/>
    </location>
</feature>
<evidence type="ECO:0000256" key="3">
    <source>
        <dbReference type="ARBA" id="ARBA00066641"/>
    </source>
</evidence>
<dbReference type="eggNOG" id="COG1028">
    <property type="taxonomic scope" value="Bacteria"/>
</dbReference>
<dbReference type="PRINTS" id="PR00081">
    <property type="entry name" value="GDHRDH"/>
</dbReference>
<evidence type="ECO:0000313" key="6">
    <source>
        <dbReference type="EMBL" id="ADU13804.1"/>
    </source>
</evidence>